<keyword evidence="1" id="KW-1133">Transmembrane helix</keyword>
<keyword evidence="1" id="KW-0812">Transmembrane</keyword>
<protein>
    <recommendedName>
        <fullName evidence="4">Major facilitator superfamily (MFS) profile domain-containing protein</fullName>
    </recommendedName>
</protein>
<dbReference type="EMBL" id="CADIKI010000023">
    <property type="protein sequence ID" value="CAB3806549.1"/>
    <property type="molecule type" value="Genomic_DNA"/>
</dbReference>
<gene>
    <name evidence="2" type="ORF">LMG27177_06112</name>
</gene>
<sequence>MRSGILELTARVGSITAQQTMLLAVSRHMYDPTSSAWDLGLVGLFQFMPGLATTSVAGHCADRMHRGRIVAARLAAHSVTAALLVVAATTLILRAVRPFQMSGQQALLPMLVRRQCDGRPVTYVCSNWKSVFGEISECNADWQISFSAVLWKEWEEILERGEIER</sequence>
<dbReference type="Proteomes" id="UP000494252">
    <property type="component" value="Unassembled WGS sequence"/>
</dbReference>
<organism evidence="2 3">
    <name type="scientific">Paraburkholderia fynbosensis</name>
    <dbReference type="NCBI Taxonomy" id="1200993"/>
    <lineage>
        <taxon>Bacteria</taxon>
        <taxon>Pseudomonadati</taxon>
        <taxon>Pseudomonadota</taxon>
        <taxon>Betaproteobacteria</taxon>
        <taxon>Burkholderiales</taxon>
        <taxon>Burkholderiaceae</taxon>
        <taxon>Paraburkholderia</taxon>
    </lineage>
</organism>
<evidence type="ECO:0000313" key="2">
    <source>
        <dbReference type="EMBL" id="CAB3806549.1"/>
    </source>
</evidence>
<dbReference type="RefSeq" id="WP_246291328.1">
    <property type="nucleotide sequence ID" value="NZ_CADIKI010000023.1"/>
</dbReference>
<accession>A0A6J5GWK3</accession>
<feature type="transmembrane region" description="Helical" evidence="1">
    <location>
        <begin position="70"/>
        <end position="93"/>
    </location>
</feature>
<evidence type="ECO:0000256" key="1">
    <source>
        <dbReference type="SAM" id="Phobius"/>
    </source>
</evidence>
<proteinExistence type="predicted"/>
<keyword evidence="1" id="KW-0472">Membrane</keyword>
<evidence type="ECO:0000313" key="3">
    <source>
        <dbReference type="Proteomes" id="UP000494252"/>
    </source>
</evidence>
<reference evidence="2 3" key="1">
    <citation type="submission" date="2020-04" db="EMBL/GenBank/DDBJ databases">
        <authorList>
            <person name="De Canck E."/>
        </authorList>
    </citation>
    <scope>NUCLEOTIDE SEQUENCE [LARGE SCALE GENOMIC DNA]</scope>
    <source>
        <strain evidence="2 3">LMG 27177</strain>
    </source>
</reference>
<name>A0A6J5GWK3_9BURK</name>
<dbReference type="AlphaFoldDB" id="A0A6J5GWK3"/>
<keyword evidence="3" id="KW-1185">Reference proteome</keyword>
<feature type="transmembrane region" description="Helical" evidence="1">
    <location>
        <begin position="39"/>
        <end position="58"/>
    </location>
</feature>
<evidence type="ECO:0008006" key="4">
    <source>
        <dbReference type="Google" id="ProtNLM"/>
    </source>
</evidence>